<dbReference type="PANTHER" id="PTHR12865">
    <property type="entry name" value="PHOSPHATIDYLINOSITOL 4-KINASE TYPE-II"/>
    <property type="match status" value="1"/>
</dbReference>
<dbReference type="OrthoDB" id="3349449at2759"/>
<name>A0A1I8HY34_9PLAT</name>
<comment type="similarity">
    <text evidence="2 9">Belongs to the PI3/PI4-kinase family. Type II PI4K subfamily.</text>
</comment>
<evidence type="ECO:0000313" key="14">
    <source>
        <dbReference type="WBParaSite" id="maker-uti_cns_0009385-snap-gene-0.8-mRNA-1"/>
    </source>
</evidence>
<dbReference type="GO" id="GO:0007032">
    <property type="term" value="P:endosome organization"/>
    <property type="evidence" value="ECO:0007669"/>
    <property type="project" value="TreeGrafter"/>
</dbReference>
<evidence type="ECO:0000256" key="2">
    <source>
        <dbReference type="ARBA" id="ARBA00008941"/>
    </source>
</evidence>
<dbReference type="GO" id="GO:0004430">
    <property type="term" value="F:1-phosphatidylinositol 4-kinase activity"/>
    <property type="evidence" value="ECO:0007669"/>
    <property type="project" value="UniProtKB-UniRule"/>
</dbReference>
<dbReference type="EC" id="2.7.1.67" evidence="9"/>
<dbReference type="PANTHER" id="PTHR12865:SF1">
    <property type="entry name" value="PHOSPHATIDYLINOSITOL 4-KINASE TYPE 2"/>
    <property type="match status" value="1"/>
</dbReference>
<dbReference type="InterPro" id="IPR039756">
    <property type="entry name" value="Lsb6/PI4K2"/>
</dbReference>
<keyword evidence="4 9" id="KW-0808">Transferase</keyword>
<accession>A0A1I8HY34</accession>
<dbReference type="WBParaSite" id="maker-uti_cns_0008794-snap-gene-0.32-mRNA-1">
    <property type="protein sequence ID" value="maker-uti_cns_0008794-snap-gene-0.32-mRNA-1"/>
    <property type="gene ID" value="maker-uti_cns_0008794-snap-gene-0.32"/>
</dbReference>
<evidence type="ECO:0000256" key="7">
    <source>
        <dbReference type="ARBA" id="ARBA00022840"/>
    </source>
</evidence>
<feature type="compositionally biased region" description="Polar residues" evidence="10">
    <location>
        <begin position="1"/>
        <end position="12"/>
    </location>
</feature>
<evidence type="ECO:0000313" key="12">
    <source>
        <dbReference type="Proteomes" id="UP000095280"/>
    </source>
</evidence>
<keyword evidence="5 9" id="KW-0547">Nucleotide-binding</keyword>
<dbReference type="AlphaFoldDB" id="A0A1I8HY34"/>
<comment type="subcellular location">
    <subcellularLocation>
        <location evidence="1">Cell membrane</location>
    </subcellularLocation>
    <subcellularLocation>
        <location evidence="9">Membrane</location>
        <topology evidence="9">Peripheral membrane protein</topology>
    </subcellularLocation>
</comment>
<keyword evidence="12" id="KW-1185">Reference proteome</keyword>
<dbReference type="GO" id="GO:0005886">
    <property type="term" value="C:plasma membrane"/>
    <property type="evidence" value="ECO:0007669"/>
    <property type="project" value="UniProtKB-SubCell"/>
</dbReference>
<protein>
    <recommendedName>
        <fullName evidence="9">Phosphatidylinositol 4-kinase type 2</fullName>
        <ecNumber evidence="9">2.7.1.67</ecNumber>
    </recommendedName>
</protein>
<evidence type="ECO:0000313" key="13">
    <source>
        <dbReference type="WBParaSite" id="maker-uti_cns_0008794-snap-gene-0.32-mRNA-1"/>
    </source>
</evidence>
<dbReference type="GO" id="GO:0046854">
    <property type="term" value="P:phosphatidylinositol phosphate biosynthetic process"/>
    <property type="evidence" value="ECO:0007669"/>
    <property type="project" value="UniProtKB-UniRule"/>
</dbReference>
<dbReference type="GO" id="GO:0005524">
    <property type="term" value="F:ATP binding"/>
    <property type="evidence" value="ECO:0007669"/>
    <property type="project" value="UniProtKB-UniRule"/>
</dbReference>
<dbReference type="GO" id="GO:0005768">
    <property type="term" value="C:endosome"/>
    <property type="evidence" value="ECO:0007669"/>
    <property type="project" value="TreeGrafter"/>
</dbReference>
<dbReference type="GO" id="GO:0007030">
    <property type="term" value="P:Golgi organization"/>
    <property type="evidence" value="ECO:0007669"/>
    <property type="project" value="TreeGrafter"/>
</dbReference>
<keyword evidence="7 9" id="KW-0067">ATP-binding</keyword>
<comment type="catalytic activity">
    <reaction evidence="9">
        <text>a 1,2-diacyl-sn-glycero-3-phospho-(1D-myo-inositol) + ATP = a 1,2-diacyl-sn-glycero-3-phospho-(1D-myo-inositol 4-phosphate) + ADP + H(+)</text>
        <dbReference type="Rhea" id="RHEA:19877"/>
        <dbReference type="ChEBI" id="CHEBI:15378"/>
        <dbReference type="ChEBI" id="CHEBI:30616"/>
        <dbReference type="ChEBI" id="CHEBI:57880"/>
        <dbReference type="ChEBI" id="CHEBI:58178"/>
        <dbReference type="ChEBI" id="CHEBI:456216"/>
        <dbReference type="EC" id="2.7.1.67"/>
    </reaction>
</comment>
<organism evidence="12 13">
    <name type="scientific">Macrostomum lignano</name>
    <dbReference type="NCBI Taxonomy" id="282301"/>
    <lineage>
        <taxon>Eukaryota</taxon>
        <taxon>Metazoa</taxon>
        <taxon>Spiralia</taxon>
        <taxon>Lophotrochozoa</taxon>
        <taxon>Platyhelminthes</taxon>
        <taxon>Rhabditophora</taxon>
        <taxon>Macrostomorpha</taxon>
        <taxon>Macrostomida</taxon>
        <taxon>Macrostomidae</taxon>
        <taxon>Macrostomum</taxon>
    </lineage>
</organism>
<reference evidence="13 14" key="1">
    <citation type="submission" date="2016-11" db="UniProtKB">
        <authorList>
            <consortium name="WormBaseParasite"/>
        </authorList>
    </citation>
    <scope>IDENTIFICATION</scope>
</reference>
<evidence type="ECO:0000256" key="4">
    <source>
        <dbReference type="ARBA" id="ARBA00022679"/>
    </source>
</evidence>
<dbReference type="Pfam" id="PF00454">
    <property type="entry name" value="PI3_PI4_kinase"/>
    <property type="match status" value="1"/>
</dbReference>
<evidence type="ECO:0000256" key="8">
    <source>
        <dbReference type="ARBA" id="ARBA00023136"/>
    </source>
</evidence>
<dbReference type="GO" id="GO:0005802">
    <property type="term" value="C:trans-Golgi network"/>
    <property type="evidence" value="ECO:0007669"/>
    <property type="project" value="TreeGrafter"/>
</dbReference>
<feature type="domain" description="PI3K/PI4K catalytic" evidence="11">
    <location>
        <begin position="112"/>
        <end position="454"/>
    </location>
</feature>
<evidence type="ECO:0000256" key="6">
    <source>
        <dbReference type="ARBA" id="ARBA00022777"/>
    </source>
</evidence>
<evidence type="ECO:0000259" key="11">
    <source>
        <dbReference type="PROSITE" id="PS50290"/>
    </source>
</evidence>
<evidence type="ECO:0000256" key="1">
    <source>
        <dbReference type="ARBA" id="ARBA00004236"/>
    </source>
</evidence>
<dbReference type="PROSITE" id="PS50290">
    <property type="entry name" value="PI3_4_KINASE_3"/>
    <property type="match status" value="1"/>
</dbReference>
<evidence type="ECO:0000256" key="9">
    <source>
        <dbReference type="RuleBase" id="RU367084"/>
    </source>
</evidence>
<dbReference type="STRING" id="282301.A0A1I8HY34"/>
<feature type="region of interest" description="Disordered" evidence="10">
    <location>
        <begin position="1"/>
        <end position="65"/>
    </location>
</feature>
<dbReference type="Proteomes" id="UP000095280">
    <property type="component" value="Unplaced"/>
</dbReference>
<sequence>MQTDSTDEQQPTAEAASPVKSETLNSIEQLSEPSAGVPMSPRQTAAASAGAVQQQQQQPPQRHRENTPLLQAQESAASETEGEVDLTGCSHYADDAEFAALIRETLRAIELGVNPERIYQGSSGSYFVRDSSGKKIGVFKPKDEEPYGRLNPKWTKWMHKMCCPCCFGRSCLVPNQGYLSEAGASIVDHKLGLGIVPNTKVVRLACEVFNYTPVDRVKARTKRNLATRLPSVGRRFHRINLPPKVGSFQTFMDGYKDADYWLRRFETEPLPQSVNEEFQYQFEKLVVLDYLIRNTDRGNDNWLICYGKPEIEAQDDSDPATDSGLVDELGDDWGIVQQPKISLAAIDNGLAFPFKHPDQWRAYPFHWAWLPQAKAPFSDRIKELVLPRLADMRFVQSLCDELVCLFRTDRGYDRATCERQMDVLRGQALNLTKAMRDCLSPVQLVQLPVLTMERTRSRTGASGSNASDDQQHQQQPFTYRAKYYKRPFFSCC</sequence>
<dbReference type="GO" id="GO:0005765">
    <property type="term" value="C:lysosomal membrane"/>
    <property type="evidence" value="ECO:0007669"/>
    <property type="project" value="TreeGrafter"/>
</dbReference>
<keyword evidence="3" id="KW-1003">Cell membrane</keyword>
<evidence type="ECO:0000256" key="3">
    <source>
        <dbReference type="ARBA" id="ARBA00022475"/>
    </source>
</evidence>
<proteinExistence type="inferred from homology"/>
<evidence type="ECO:0000256" key="5">
    <source>
        <dbReference type="ARBA" id="ARBA00022741"/>
    </source>
</evidence>
<dbReference type="InterPro" id="IPR000403">
    <property type="entry name" value="PI3/4_kinase_cat_dom"/>
</dbReference>
<keyword evidence="6 9" id="KW-0418">Kinase</keyword>
<keyword evidence="8 9" id="KW-0472">Membrane</keyword>
<dbReference type="WBParaSite" id="maker-uti_cns_0009385-snap-gene-0.8-mRNA-1">
    <property type="protein sequence ID" value="maker-uti_cns_0009385-snap-gene-0.8-mRNA-1"/>
    <property type="gene ID" value="maker-uti_cns_0009385-snap-gene-0.8"/>
</dbReference>
<feature type="compositionally biased region" description="Polar residues" evidence="10">
    <location>
        <begin position="20"/>
        <end position="32"/>
    </location>
</feature>
<evidence type="ECO:0000256" key="10">
    <source>
        <dbReference type="SAM" id="MobiDB-lite"/>
    </source>
</evidence>